<name>A0AAD3E0F9_9CHLO</name>
<keyword evidence="1" id="KW-0547">Nucleotide-binding</keyword>
<dbReference type="PANTHER" id="PTHR30314:SF31">
    <property type="entry name" value="TUBULIN_FTSZ DOMAIN CONTAINING PROTEIN"/>
    <property type="match status" value="1"/>
</dbReference>
<feature type="region of interest" description="Disordered" evidence="3">
    <location>
        <begin position="526"/>
        <end position="722"/>
    </location>
</feature>
<dbReference type="GO" id="GO:0051301">
    <property type="term" value="P:cell division"/>
    <property type="evidence" value="ECO:0007669"/>
    <property type="project" value="TreeGrafter"/>
</dbReference>
<reference evidence="5 6" key="1">
    <citation type="journal article" date="2021" name="Sci. Rep.">
        <title>Genome sequencing of the multicellular alga Astrephomene provides insights into convergent evolution of germ-soma differentiation.</title>
        <authorList>
            <person name="Yamashita S."/>
            <person name="Yamamoto K."/>
            <person name="Matsuzaki R."/>
            <person name="Suzuki S."/>
            <person name="Yamaguchi H."/>
            <person name="Hirooka S."/>
            <person name="Minakuchi Y."/>
            <person name="Miyagishima S."/>
            <person name="Kawachi M."/>
            <person name="Toyoda A."/>
            <person name="Nozaki H."/>
        </authorList>
    </citation>
    <scope>NUCLEOTIDE SEQUENCE [LARGE SCALE GENOMIC DNA]</scope>
    <source>
        <strain evidence="5 6">NIES-4017</strain>
    </source>
</reference>
<feature type="region of interest" description="Disordered" evidence="3">
    <location>
        <begin position="165"/>
        <end position="184"/>
    </location>
</feature>
<feature type="compositionally biased region" description="Low complexity" evidence="3">
    <location>
        <begin position="687"/>
        <end position="722"/>
    </location>
</feature>
<feature type="compositionally biased region" description="Gly residues" evidence="3">
    <location>
        <begin position="470"/>
        <end position="479"/>
    </location>
</feature>
<evidence type="ECO:0000256" key="3">
    <source>
        <dbReference type="SAM" id="MobiDB-lite"/>
    </source>
</evidence>
<dbReference type="AlphaFoldDB" id="A0AAD3E0F9"/>
<dbReference type="GO" id="GO:0005737">
    <property type="term" value="C:cytoplasm"/>
    <property type="evidence" value="ECO:0007669"/>
    <property type="project" value="TreeGrafter"/>
</dbReference>
<feature type="region of interest" description="Disordered" evidence="3">
    <location>
        <begin position="464"/>
        <end position="498"/>
    </location>
</feature>
<feature type="region of interest" description="Disordered" evidence="3">
    <location>
        <begin position="780"/>
        <end position="836"/>
    </location>
</feature>
<evidence type="ECO:0000259" key="4">
    <source>
        <dbReference type="SMART" id="SM00864"/>
    </source>
</evidence>
<dbReference type="GO" id="GO:0048285">
    <property type="term" value="P:organelle fission"/>
    <property type="evidence" value="ECO:0007669"/>
    <property type="project" value="TreeGrafter"/>
</dbReference>
<comment type="caution">
    <text evidence="5">The sequence shown here is derived from an EMBL/GenBank/DDBJ whole genome shotgun (WGS) entry which is preliminary data.</text>
</comment>
<dbReference type="SMART" id="SM00864">
    <property type="entry name" value="Tubulin"/>
    <property type="match status" value="1"/>
</dbReference>
<dbReference type="InterPro" id="IPR003008">
    <property type="entry name" value="Tubulin_FtsZ_GTPase"/>
</dbReference>
<dbReference type="Gene3D" id="3.40.50.1440">
    <property type="entry name" value="Tubulin/FtsZ, GTPase domain"/>
    <property type="match status" value="1"/>
</dbReference>
<evidence type="ECO:0000256" key="2">
    <source>
        <dbReference type="ARBA" id="ARBA00023134"/>
    </source>
</evidence>
<gene>
    <name evidence="5" type="ORF">Agub_g12357</name>
</gene>
<dbReference type="GO" id="GO:0032153">
    <property type="term" value="C:cell division site"/>
    <property type="evidence" value="ECO:0007669"/>
    <property type="project" value="TreeGrafter"/>
</dbReference>
<sequence>MLASAGKHTATARHRYPPCLSHAFSTGHTSIASGARAASSAGVPRRHGLTSKAWPQLVRYRQGEEVQATVHSVKPSIASNSATAQPPSARSQLKVIGLGLRGISAVNRLIGSGTLQEAEFWALDSDKRVLSSADPTAHVLEVGPGDDASLGPADLAALSGSSPAAPAAAAAAPPQHPQGSEVPDGQAGAVFVLGSAFGSPGGAPMLLQLVRYLRRQGYFVAAALTRPFDFEGARRLEAADTLISTLEEVAHLVVVISQGVLTRASAELTMAQAQAIADNTLVYTVQSTLWALRAPEVLKVSHGVFLWHGRDLRNIKRPLFPPMMNLLSCPGHATLGRGQAALPLPLLQQAGLASALTTLAEDAVKAASESPFLDNKLEGATGVLCVLRVPPSALGVSIRAGGKYASGGAAHGGPIVADNHKEYALRSAVQVAAMTVKELVGPHCHDIIVCPQLCHDLEAPQQQQEAAGGAADGSGGFGGTVAADRAPGRWQSQQQQVEETPIVRVEVSLLVLEAIEEAAEARAIAGHKSPLDNNNNSSTGAAAAASSNASAASSAPPTPTAATARDRMASVIGTRSHPPVTRLPNSFGATTTANGGAANRRQPVQQPPLRPTTSGASAAAPAGTSTASGSGYGNNRSYNNNNSSQLGRTPPSSTSSAASSSTPTSSVHPSAMGTSHQQQHLPYARQSAPNASHSPSVSSSVPAAAPAAGSAGAAAGSGADSNSASARKQARLAAMSAMSALAGGTGGPGIHGGVHGGAVGGAGAGGGYANGSAGAGVGSTWGRPAGNNNSSGGAWNAAGNTARGYPQQQQQQQPQLQAGSASSRREGGAGMGPQQIPRMSENLVTSLVAQSLDLPPQAARWRHQHRAPPSARGTRPPVFQLPKVDADLHDADDGWADGSQAEGETLGRGLHQFIMGMRLPVLGSADGNGSGAGGGPAAVRNRVAGMLDREREDP</sequence>
<feature type="compositionally biased region" description="Low complexity" evidence="3">
    <location>
        <begin position="533"/>
        <end position="563"/>
    </location>
</feature>
<evidence type="ECO:0000313" key="6">
    <source>
        <dbReference type="Proteomes" id="UP001054857"/>
    </source>
</evidence>
<feature type="compositionally biased region" description="Gly residues" evidence="3">
    <location>
        <begin position="926"/>
        <end position="936"/>
    </location>
</feature>
<accession>A0AAD3E0F9</accession>
<keyword evidence="2" id="KW-0342">GTP-binding</keyword>
<dbReference type="EMBL" id="BMAR01000035">
    <property type="protein sequence ID" value="GFR50187.1"/>
    <property type="molecule type" value="Genomic_DNA"/>
</dbReference>
<dbReference type="InterPro" id="IPR036525">
    <property type="entry name" value="Tubulin/FtsZ_GTPase_sf"/>
</dbReference>
<feature type="compositionally biased region" description="Low complexity" evidence="3">
    <location>
        <begin position="611"/>
        <end position="671"/>
    </location>
</feature>
<feature type="domain" description="Tubulin/FtsZ GTPase" evidence="4">
    <location>
        <begin position="92"/>
        <end position="296"/>
    </location>
</feature>
<dbReference type="Proteomes" id="UP001054857">
    <property type="component" value="Unassembled WGS sequence"/>
</dbReference>
<dbReference type="SUPFAM" id="SSF52490">
    <property type="entry name" value="Tubulin nucleotide-binding domain-like"/>
    <property type="match status" value="1"/>
</dbReference>
<dbReference type="InterPro" id="IPR045061">
    <property type="entry name" value="FtsZ/CetZ"/>
</dbReference>
<feature type="compositionally biased region" description="Low complexity" evidence="3">
    <location>
        <begin position="785"/>
        <end position="822"/>
    </location>
</feature>
<protein>
    <recommendedName>
        <fullName evidence="4">Tubulin/FtsZ GTPase domain-containing protein</fullName>
    </recommendedName>
</protein>
<dbReference type="GO" id="GO:0003924">
    <property type="term" value="F:GTPase activity"/>
    <property type="evidence" value="ECO:0007669"/>
    <property type="project" value="InterPro"/>
</dbReference>
<proteinExistence type="predicted"/>
<evidence type="ECO:0000313" key="5">
    <source>
        <dbReference type="EMBL" id="GFR50187.1"/>
    </source>
</evidence>
<dbReference type="GO" id="GO:0005525">
    <property type="term" value="F:GTP binding"/>
    <property type="evidence" value="ECO:0007669"/>
    <property type="project" value="UniProtKB-KW"/>
</dbReference>
<dbReference type="PANTHER" id="PTHR30314">
    <property type="entry name" value="CELL DIVISION PROTEIN FTSZ-RELATED"/>
    <property type="match status" value="1"/>
</dbReference>
<feature type="region of interest" description="Disordered" evidence="3">
    <location>
        <begin position="926"/>
        <end position="954"/>
    </location>
</feature>
<feature type="compositionally biased region" description="Low complexity" evidence="3">
    <location>
        <begin position="588"/>
        <end position="604"/>
    </location>
</feature>
<organism evidence="5 6">
    <name type="scientific">Astrephomene gubernaculifera</name>
    <dbReference type="NCBI Taxonomy" id="47775"/>
    <lineage>
        <taxon>Eukaryota</taxon>
        <taxon>Viridiplantae</taxon>
        <taxon>Chlorophyta</taxon>
        <taxon>core chlorophytes</taxon>
        <taxon>Chlorophyceae</taxon>
        <taxon>CS clade</taxon>
        <taxon>Chlamydomonadales</taxon>
        <taxon>Astrephomenaceae</taxon>
        <taxon>Astrephomene</taxon>
    </lineage>
</organism>
<evidence type="ECO:0000256" key="1">
    <source>
        <dbReference type="ARBA" id="ARBA00022741"/>
    </source>
</evidence>
<keyword evidence="6" id="KW-1185">Reference proteome</keyword>